<evidence type="ECO:0000256" key="1">
    <source>
        <dbReference type="SAM" id="MobiDB-lite"/>
    </source>
</evidence>
<name>A0A0C2JEL7_THEKT</name>
<evidence type="ECO:0000313" key="2">
    <source>
        <dbReference type="EMBL" id="KII67663.1"/>
    </source>
</evidence>
<protein>
    <submittedName>
        <fullName evidence="2">Uncharacterized protein</fullName>
    </submittedName>
</protein>
<gene>
    <name evidence="2" type="ORF">RF11_04539</name>
</gene>
<evidence type="ECO:0000313" key="3">
    <source>
        <dbReference type="Proteomes" id="UP000031668"/>
    </source>
</evidence>
<sequence length="162" mass="18605">MQEKRDMIPIVNRPNHPMVDVCISPYPMASFEQKIPSYPSNVYLHNMVQKRAQMPLKTGSRIPATDLQTIQMSGSQQSNVEMGYNMSPQTFIPINFHCAERYPHFQGFIAQDNYNQPQCHKNAFPGMNIDPQTQPAMDPASYQQYRYPHPPGPGEKQSEHPR</sequence>
<organism evidence="2 3">
    <name type="scientific">Thelohanellus kitauei</name>
    <name type="common">Myxosporean</name>
    <dbReference type="NCBI Taxonomy" id="669202"/>
    <lineage>
        <taxon>Eukaryota</taxon>
        <taxon>Metazoa</taxon>
        <taxon>Cnidaria</taxon>
        <taxon>Myxozoa</taxon>
        <taxon>Myxosporea</taxon>
        <taxon>Bivalvulida</taxon>
        <taxon>Platysporina</taxon>
        <taxon>Myxobolidae</taxon>
        <taxon>Thelohanellus</taxon>
    </lineage>
</organism>
<proteinExistence type="predicted"/>
<dbReference type="EMBL" id="JWZT01003124">
    <property type="protein sequence ID" value="KII67663.1"/>
    <property type="molecule type" value="Genomic_DNA"/>
</dbReference>
<feature type="region of interest" description="Disordered" evidence="1">
    <location>
        <begin position="121"/>
        <end position="162"/>
    </location>
</feature>
<accession>A0A0C2JEL7</accession>
<dbReference type="Proteomes" id="UP000031668">
    <property type="component" value="Unassembled WGS sequence"/>
</dbReference>
<keyword evidence="3" id="KW-1185">Reference proteome</keyword>
<dbReference type="AlphaFoldDB" id="A0A0C2JEL7"/>
<comment type="caution">
    <text evidence="2">The sequence shown here is derived from an EMBL/GenBank/DDBJ whole genome shotgun (WGS) entry which is preliminary data.</text>
</comment>
<reference evidence="2 3" key="1">
    <citation type="journal article" date="2014" name="Genome Biol. Evol.">
        <title>The genome of the myxosporean Thelohanellus kitauei shows adaptations to nutrient acquisition within its fish host.</title>
        <authorList>
            <person name="Yang Y."/>
            <person name="Xiong J."/>
            <person name="Zhou Z."/>
            <person name="Huo F."/>
            <person name="Miao W."/>
            <person name="Ran C."/>
            <person name="Liu Y."/>
            <person name="Zhang J."/>
            <person name="Feng J."/>
            <person name="Wang M."/>
            <person name="Wang M."/>
            <person name="Wang L."/>
            <person name="Yao B."/>
        </authorList>
    </citation>
    <scope>NUCLEOTIDE SEQUENCE [LARGE SCALE GENOMIC DNA]</scope>
    <source>
        <strain evidence="2">Wuqing</strain>
    </source>
</reference>